<feature type="binding site" evidence="4">
    <location>
        <position position="20"/>
    </location>
    <ligand>
        <name>a divalent metal cation</name>
        <dbReference type="ChEBI" id="CHEBI:60240"/>
        <label>1</label>
    </ligand>
</feature>
<sequence>MSKKKRREIPRFQTPIIETHCHLDYLQGDELETVLAKSREVGIEKIITIAVSPGNLDTVRALANQGDDIWGTQGVHPHEAASYSDDVDARIRQSLEEDPRLLAVGEIGLDYFYDHADRGTQRRVFEQQLQIAVDLQLPVVIHTREADDDTRAILANFSGKLPRGGVIHSFTSGMALAQYCLSEGFMLGFNGIATFNRADNVREVIATTPLTQTLLETDAPYLTPVPYRGRPNASYYLPFIAEQVAATMQLEVEELLRQVYRNSQALFFRDA</sequence>
<feature type="binding site" evidence="4">
    <location>
        <position position="168"/>
    </location>
    <ligand>
        <name>a divalent metal cation</name>
        <dbReference type="ChEBI" id="CHEBI:60240"/>
        <label>2</label>
    </ligand>
</feature>
<evidence type="ECO:0000313" key="5">
    <source>
        <dbReference type="EMBL" id="TDG12079.1"/>
    </source>
</evidence>
<organism evidence="5 6">
    <name type="scientific">Seongchinamella unica</name>
    <dbReference type="NCBI Taxonomy" id="2547392"/>
    <lineage>
        <taxon>Bacteria</taxon>
        <taxon>Pseudomonadati</taxon>
        <taxon>Pseudomonadota</taxon>
        <taxon>Gammaproteobacteria</taxon>
        <taxon>Cellvibrionales</taxon>
        <taxon>Halieaceae</taxon>
        <taxon>Seongchinamella</taxon>
    </lineage>
</organism>
<dbReference type="PANTHER" id="PTHR46124:SF2">
    <property type="entry name" value="D-AMINOACYL-TRNA DEACYLASE"/>
    <property type="match status" value="1"/>
</dbReference>
<dbReference type="OrthoDB" id="9810005at2"/>
<dbReference type="AlphaFoldDB" id="A0A4R5LNY5"/>
<dbReference type="Pfam" id="PF01026">
    <property type="entry name" value="TatD_DNase"/>
    <property type="match status" value="1"/>
</dbReference>
<dbReference type="RefSeq" id="WP_133214951.1">
    <property type="nucleotide sequence ID" value="NZ_SMSE01000004.1"/>
</dbReference>
<evidence type="ECO:0000313" key="6">
    <source>
        <dbReference type="Proteomes" id="UP000295554"/>
    </source>
</evidence>
<comment type="caution">
    <text evidence="5">The sequence shown here is derived from an EMBL/GenBank/DDBJ whole genome shotgun (WGS) entry which is preliminary data.</text>
</comment>
<reference evidence="5 6" key="1">
    <citation type="submission" date="2019-03" db="EMBL/GenBank/DDBJ databases">
        <title>Seongchinamella monodicae gen. nov., sp. nov., a novel member of the Gammaproteobacteria isolated from a tidal mudflat of beach.</title>
        <authorList>
            <person name="Yang H.G."/>
            <person name="Kang J.W."/>
            <person name="Lee S.D."/>
        </authorList>
    </citation>
    <scope>NUCLEOTIDE SEQUENCE [LARGE SCALE GENOMIC DNA]</scope>
    <source>
        <strain evidence="5 6">GH4-78</strain>
    </source>
</reference>
<evidence type="ECO:0000256" key="4">
    <source>
        <dbReference type="PIRSR" id="PIRSR005902-1"/>
    </source>
</evidence>
<dbReference type="PROSITE" id="PS01090">
    <property type="entry name" value="TATD_2"/>
    <property type="match status" value="1"/>
</dbReference>
<dbReference type="InterPro" id="IPR018228">
    <property type="entry name" value="DNase_TatD-rel_CS"/>
</dbReference>
<dbReference type="PIRSF" id="PIRSF005902">
    <property type="entry name" value="DNase_TatD"/>
    <property type="match status" value="1"/>
</dbReference>
<dbReference type="CDD" id="cd01310">
    <property type="entry name" value="TatD_DNAse"/>
    <property type="match status" value="1"/>
</dbReference>
<dbReference type="GO" id="GO:0016788">
    <property type="term" value="F:hydrolase activity, acting on ester bonds"/>
    <property type="evidence" value="ECO:0007669"/>
    <property type="project" value="InterPro"/>
</dbReference>
<feature type="binding site" evidence="4">
    <location>
        <position position="22"/>
    </location>
    <ligand>
        <name>a divalent metal cation</name>
        <dbReference type="ChEBI" id="CHEBI:60240"/>
        <label>1</label>
    </ligand>
</feature>
<feature type="binding site" evidence="4">
    <location>
        <position position="218"/>
    </location>
    <ligand>
        <name>a divalent metal cation</name>
        <dbReference type="ChEBI" id="CHEBI:60240"/>
        <label>1</label>
    </ligand>
</feature>
<evidence type="ECO:0000256" key="1">
    <source>
        <dbReference type="ARBA" id="ARBA00009275"/>
    </source>
</evidence>
<evidence type="ECO:0000256" key="3">
    <source>
        <dbReference type="ARBA" id="ARBA00022801"/>
    </source>
</evidence>
<dbReference type="Proteomes" id="UP000295554">
    <property type="component" value="Unassembled WGS sequence"/>
</dbReference>
<keyword evidence="2 4" id="KW-0479">Metal-binding</keyword>
<comment type="similarity">
    <text evidence="1">Belongs to the metallo-dependent hydrolases superfamily. TatD-type hydrolase family.</text>
</comment>
<dbReference type="InterPro" id="IPR001130">
    <property type="entry name" value="TatD-like"/>
</dbReference>
<protein>
    <submittedName>
        <fullName evidence="5">TatD family deoxyribonuclease</fullName>
    </submittedName>
</protein>
<dbReference type="PANTHER" id="PTHR46124">
    <property type="entry name" value="D-AMINOACYL-TRNA DEACYLASE"/>
    <property type="match status" value="1"/>
</dbReference>
<dbReference type="GO" id="GO:0005829">
    <property type="term" value="C:cytosol"/>
    <property type="evidence" value="ECO:0007669"/>
    <property type="project" value="TreeGrafter"/>
</dbReference>
<evidence type="ECO:0000256" key="2">
    <source>
        <dbReference type="ARBA" id="ARBA00022723"/>
    </source>
</evidence>
<dbReference type="FunFam" id="3.20.20.140:FF:000005">
    <property type="entry name" value="TatD family hydrolase"/>
    <property type="match status" value="1"/>
</dbReference>
<dbReference type="EMBL" id="SMSE01000004">
    <property type="protein sequence ID" value="TDG12079.1"/>
    <property type="molecule type" value="Genomic_DNA"/>
</dbReference>
<accession>A0A4R5LNY5</accession>
<name>A0A4R5LNY5_9GAMM</name>
<dbReference type="GO" id="GO:0004536">
    <property type="term" value="F:DNA nuclease activity"/>
    <property type="evidence" value="ECO:0007669"/>
    <property type="project" value="InterPro"/>
</dbReference>
<feature type="binding site" evidence="4">
    <location>
        <position position="142"/>
    </location>
    <ligand>
        <name>a divalent metal cation</name>
        <dbReference type="ChEBI" id="CHEBI:60240"/>
        <label>2</label>
    </ligand>
</feature>
<dbReference type="NCBIfam" id="TIGR00010">
    <property type="entry name" value="YchF/TatD family DNA exonuclease"/>
    <property type="match status" value="1"/>
</dbReference>
<dbReference type="InterPro" id="IPR032466">
    <property type="entry name" value="Metal_Hydrolase"/>
</dbReference>
<keyword evidence="3" id="KW-0378">Hydrolase</keyword>
<dbReference type="InterPro" id="IPR015991">
    <property type="entry name" value="TatD/YcfH-like"/>
</dbReference>
<dbReference type="Gene3D" id="3.20.20.140">
    <property type="entry name" value="Metal-dependent hydrolases"/>
    <property type="match status" value="1"/>
</dbReference>
<dbReference type="GO" id="GO:0046872">
    <property type="term" value="F:metal ion binding"/>
    <property type="evidence" value="ECO:0007669"/>
    <property type="project" value="UniProtKB-KW"/>
</dbReference>
<keyword evidence="6" id="KW-1185">Reference proteome</keyword>
<feature type="binding site" evidence="4">
    <location>
        <position position="106"/>
    </location>
    <ligand>
        <name>a divalent metal cation</name>
        <dbReference type="ChEBI" id="CHEBI:60240"/>
        <label>1</label>
    </ligand>
</feature>
<proteinExistence type="inferred from homology"/>
<gene>
    <name evidence="5" type="ORF">E2F43_17145</name>
</gene>
<dbReference type="SUPFAM" id="SSF51556">
    <property type="entry name" value="Metallo-dependent hydrolases"/>
    <property type="match status" value="1"/>
</dbReference>